<dbReference type="RefSeq" id="XP_041200413.1">
    <property type="nucleotide sequence ID" value="XM_041341518.1"/>
</dbReference>
<accession>A0A9P7EQN3</accession>
<dbReference type="AlphaFoldDB" id="A0A9P7EQN3"/>
<reference evidence="2" key="1">
    <citation type="journal article" date="2020" name="New Phytol.">
        <title>Comparative genomics reveals dynamic genome evolution in host specialist ectomycorrhizal fungi.</title>
        <authorList>
            <person name="Lofgren L.A."/>
            <person name="Nguyen N.H."/>
            <person name="Vilgalys R."/>
            <person name="Ruytinx J."/>
            <person name="Liao H.L."/>
            <person name="Branco S."/>
            <person name="Kuo A."/>
            <person name="LaButti K."/>
            <person name="Lipzen A."/>
            <person name="Andreopoulos W."/>
            <person name="Pangilinan J."/>
            <person name="Riley R."/>
            <person name="Hundley H."/>
            <person name="Na H."/>
            <person name="Barry K."/>
            <person name="Grigoriev I.V."/>
            <person name="Stajich J.E."/>
            <person name="Kennedy P.G."/>
        </authorList>
    </citation>
    <scope>NUCLEOTIDE SEQUENCE</scope>
    <source>
        <strain evidence="2">MN1</strain>
    </source>
</reference>
<feature type="region of interest" description="Disordered" evidence="1">
    <location>
        <begin position="18"/>
        <end position="70"/>
    </location>
</feature>
<feature type="non-terminal residue" evidence="2">
    <location>
        <position position="235"/>
    </location>
</feature>
<keyword evidence="3" id="KW-1185">Reference proteome</keyword>
<proteinExistence type="predicted"/>
<feature type="region of interest" description="Disordered" evidence="1">
    <location>
        <begin position="138"/>
        <end position="157"/>
    </location>
</feature>
<organism evidence="2 3">
    <name type="scientific">Suillus subaureus</name>
    <dbReference type="NCBI Taxonomy" id="48587"/>
    <lineage>
        <taxon>Eukaryota</taxon>
        <taxon>Fungi</taxon>
        <taxon>Dikarya</taxon>
        <taxon>Basidiomycota</taxon>
        <taxon>Agaricomycotina</taxon>
        <taxon>Agaricomycetes</taxon>
        <taxon>Agaricomycetidae</taxon>
        <taxon>Boletales</taxon>
        <taxon>Suillineae</taxon>
        <taxon>Suillaceae</taxon>
        <taxon>Suillus</taxon>
    </lineage>
</organism>
<dbReference type="EMBL" id="JABBWG010000001">
    <property type="protein sequence ID" value="KAG1827566.1"/>
    <property type="molecule type" value="Genomic_DNA"/>
</dbReference>
<protein>
    <submittedName>
        <fullName evidence="2">Uncharacterized protein</fullName>
    </submittedName>
</protein>
<gene>
    <name evidence="2" type="ORF">BJ212DRAFT_1494634</name>
</gene>
<dbReference type="OrthoDB" id="10610662at2759"/>
<dbReference type="GeneID" id="64635534"/>
<evidence type="ECO:0000313" key="2">
    <source>
        <dbReference type="EMBL" id="KAG1827566.1"/>
    </source>
</evidence>
<sequence>MEGTCDCNGAVSLMDSYTPGQKQRKVHNTGFDNHDTSKWRKVSGSVKPESDASKSQITGNKSISTLPECEVKQDTPLKDISMTSILNFQKSNIDTSGQEQQSNDTQQPQSIEVLTPSLWPGPVSVPVLHVSLITTTHDASNSPEASSHANTADTTPQDCFDHSNNTINMSTCITEDTEMPVEVTVAAIASLPVIKNPLYMQCEACQLKTRIYCPQSCGDSIQHANPTVHTHAAIQ</sequence>
<dbReference type="Proteomes" id="UP000807769">
    <property type="component" value="Unassembled WGS sequence"/>
</dbReference>
<name>A0A9P7EQN3_9AGAM</name>
<feature type="compositionally biased region" description="Polar residues" evidence="1">
    <location>
        <begin position="53"/>
        <end position="65"/>
    </location>
</feature>
<evidence type="ECO:0000313" key="3">
    <source>
        <dbReference type="Proteomes" id="UP000807769"/>
    </source>
</evidence>
<evidence type="ECO:0000256" key="1">
    <source>
        <dbReference type="SAM" id="MobiDB-lite"/>
    </source>
</evidence>
<comment type="caution">
    <text evidence="2">The sequence shown here is derived from an EMBL/GenBank/DDBJ whole genome shotgun (WGS) entry which is preliminary data.</text>
</comment>